<protein>
    <recommendedName>
        <fullName evidence="2">DUF418 domain-containing protein</fullName>
    </recommendedName>
</protein>
<keyword evidence="1" id="KW-1133">Transmembrane helix</keyword>
<dbReference type="EMBL" id="MJEH01000022">
    <property type="protein sequence ID" value="OEH92869.1"/>
    <property type="molecule type" value="Genomic_DNA"/>
</dbReference>
<feature type="transmembrane region" description="Helical" evidence="1">
    <location>
        <begin position="83"/>
        <end position="102"/>
    </location>
</feature>
<dbReference type="PANTHER" id="PTHR30590:SF3">
    <property type="entry name" value="HYPOTHETICAL MEMBRANE SPANNING PROTEIN"/>
    <property type="match status" value="1"/>
</dbReference>
<reference evidence="3 4" key="1">
    <citation type="submission" date="2016-08" db="EMBL/GenBank/DDBJ databases">
        <title>Genome of Bacillus solimangrovi GH2-4.</title>
        <authorList>
            <person name="Lim S."/>
            <person name="Kim B.-C."/>
        </authorList>
    </citation>
    <scope>NUCLEOTIDE SEQUENCE [LARGE SCALE GENOMIC DNA]</scope>
    <source>
        <strain evidence="3 4">GH2-4</strain>
    </source>
</reference>
<dbReference type="AlphaFoldDB" id="A0A1E5LFL4"/>
<dbReference type="Pfam" id="PF04235">
    <property type="entry name" value="DUF418"/>
    <property type="match status" value="1"/>
</dbReference>
<accession>A0A1E5LFL4</accession>
<feature type="transmembrane region" description="Helical" evidence="1">
    <location>
        <begin position="264"/>
        <end position="285"/>
    </location>
</feature>
<keyword evidence="1" id="KW-0472">Membrane</keyword>
<dbReference type="PANTHER" id="PTHR30590">
    <property type="entry name" value="INNER MEMBRANE PROTEIN"/>
    <property type="match status" value="1"/>
</dbReference>
<dbReference type="InterPro" id="IPR052529">
    <property type="entry name" value="Bact_Transport_Assoc"/>
</dbReference>
<organism evidence="3 4">
    <name type="scientific">Bacillus solimangrovi</name>
    <dbReference type="NCBI Taxonomy" id="1305675"/>
    <lineage>
        <taxon>Bacteria</taxon>
        <taxon>Bacillati</taxon>
        <taxon>Bacillota</taxon>
        <taxon>Bacilli</taxon>
        <taxon>Bacillales</taxon>
        <taxon>Bacillaceae</taxon>
        <taxon>Bacillus</taxon>
    </lineage>
</organism>
<sequence length="380" mass="44774">MGKERIIALDIIRGFALFGILLVNMPSFSGSDLFLYSGIDLNIRLIFDLFIQTKFYTIFSFLFGLGFYIFMKRAESRGENVNRLFTKRLLALLLFGVLHIVFFWDGDILHTYAILGFFLLLFYRRTTKTVLIWTIVILVGYLLFLVILNVQSGEINNVEIHALYEKLQAYQSLPYGELLIWRFANEIPPLVGNIPYSINIFGMFLLGLYAGKLDIFRNVDTFKKLLKRTQLISFLLSVPTLILMTYIFTHWLEISTMLKSQYFVLMNASGMTLSVFYITSITLLLEKHTWRQLLHPLRYVGQMALTNYLLQTIICFIIFYWFGLFGKVTLWQSLIITIIIYPVQVMTSYMWLRRFQFGPFEWLWRIMTYGKVQQLKKKRL</sequence>
<keyword evidence="1" id="KW-0812">Transmembrane</keyword>
<feature type="transmembrane region" description="Helical" evidence="1">
    <location>
        <begin position="194"/>
        <end position="211"/>
    </location>
</feature>
<feature type="transmembrane region" description="Helical" evidence="1">
    <location>
        <begin position="330"/>
        <end position="352"/>
    </location>
</feature>
<feature type="transmembrane region" description="Helical" evidence="1">
    <location>
        <begin position="305"/>
        <end position="324"/>
    </location>
</feature>
<name>A0A1E5LFL4_9BACI</name>
<feature type="domain" description="DUF418" evidence="2">
    <location>
        <begin position="211"/>
        <end position="371"/>
    </location>
</feature>
<feature type="transmembrane region" description="Helical" evidence="1">
    <location>
        <begin position="108"/>
        <end position="123"/>
    </location>
</feature>
<evidence type="ECO:0000313" key="4">
    <source>
        <dbReference type="Proteomes" id="UP000095209"/>
    </source>
</evidence>
<comment type="caution">
    <text evidence="3">The sequence shown here is derived from an EMBL/GenBank/DDBJ whole genome shotgun (WGS) entry which is preliminary data.</text>
</comment>
<dbReference type="InterPro" id="IPR007349">
    <property type="entry name" value="DUF418"/>
</dbReference>
<feature type="transmembrane region" description="Helical" evidence="1">
    <location>
        <begin position="130"/>
        <end position="148"/>
    </location>
</feature>
<feature type="transmembrane region" description="Helical" evidence="1">
    <location>
        <begin position="49"/>
        <end position="71"/>
    </location>
</feature>
<dbReference type="OrthoDB" id="9807744at2"/>
<feature type="transmembrane region" description="Helical" evidence="1">
    <location>
        <begin position="7"/>
        <end position="29"/>
    </location>
</feature>
<feature type="transmembrane region" description="Helical" evidence="1">
    <location>
        <begin position="231"/>
        <end position="252"/>
    </location>
</feature>
<proteinExistence type="predicted"/>
<evidence type="ECO:0000313" key="3">
    <source>
        <dbReference type="EMBL" id="OEH92869.1"/>
    </source>
</evidence>
<dbReference type="Proteomes" id="UP000095209">
    <property type="component" value="Unassembled WGS sequence"/>
</dbReference>
<evidence type="ECO:0000256" key="1">
    <source>
        <dbReference type="SAM" id="Phobius"/>
    </source>
</evidence>
<gene>
    <name evidence="3" type="ORF">BFG57_01895</name>
</gene>
<evidence type="ECO:0000259" key="2">
    <source>
        <dbReference type="Pfam" id="PF04235"/>
    </source>
</evidence>
<keyword evidence="4" id="KW-1185">Reference proteome</keyword>